<keyword evidence="2" id="KW-1185">Reference proteome</keyword>
<dbReference type="Proteomes" id="UP000011096">
    <property type="component" value="Unassembled WGS sequence"/>
</dbReference>
<dbReference type="AlphaFoldDB" id="A0A7J6JGD6"/>
<reference evidence="1 2" key="1">
    <citation type="submission" date="2012-08" db="EMBL/GenBank/DDBJ databases">
        <authorList>
            <person name="Gan P.H.P."/>
            <person name="Ikeda K."/>
            <person name="Irieda H."/>
            <person name="Narusaka M."/>
            <person name="O'Connell R.J."/>
            <person name="Narusaka Y."/>
            <person name="Takano Y."/>
            <person name="Kubo Y."/>
            <person name="Shirasu K."/>
        </authorList>
    </citation>
    <scope>NUCLEOTIDE SEQUENCE [LARGE SCALE GENOMIC DNA]</scope>
    <source>
        <strain evidence="1 2">Nara gc5</strain>
    </source>
</reference>
<sequence length="162" mass="17828">MGWYDQYARLDGTPNIEDVVIGLEGETIVAVALTYIPNTGSPTEDDLPWAKTIGADVGGVTCICITDDNREMVNSRDSVMIRLLDTCVNLLADRGMQQMFIDGVKGGNAGFQSLGFREWARYKDRAVRQTHDEQSWHLSLASSVSNAMYGNTLQLPRISPIG</sequence>
<dbReference type="RefSeq" id="XP_031882187.2">
    <property type="nucleotide sequence ID" value="XM_032020768.2"/>
</dbReference>
<reference evidence="1 2" key="2">
    <citation type="submission" date="2020-04" db="EMBL/GenBank/DDBJ databases">
        <title>Genome sequencing and assembly of multiple isolates from the Colletotrichum gloeosporioides species complex.</title>
        <authorList>
            <person name="Gan P."/>
            <person name="Shirasu K."/>
        </authorList>
    </citation>
    <scope>NUCLEOTIDE SEQUENCE [LARGE SCALE GENOMIC DNA]</scope>
    <source>
        <strain evidence="1 2">Nara gc5</strain>
    </source>
</reference>
<comment type="caution">
    <text evidence="1">The sequence shown here is derived from an EMBL/GenBank/DDBJ whole genome shotgun (WGS) entry which is preliminary data.</text>
</comment>
<name>A0A7J6JGD6_COLFN</name>
<proteinExistence type="predicted"/>
<protein>
    <submittedName>
        <fullName evidence="1">Uncharacterized protein</fullName>
    </submittedName>
</protein>
<dbReference type="EMBL" id="ANPB02000002">
    <property type="protein sequence ID" value="KAF4489140.1"/>
    <property type="molecule type" value="Genomic_DNA"/>
</dbReference>
<gene>
    <name evidence="1" type="ORF">CGGC5_v003225</name>
</gene>
<accession>A0A7J6JGD6</accession>
<organism evidence="1 2">
    <name type="scientific">Colletotrichum fructicola (strain Nara gc5)</name>
    <name type="common">Anthracnose fungus</name>
    <name type="synonym">Colletotrichum gloeosporioides (strain Nara gc5)</name>
    <dbReference type="NCBI Taxonomy" id="1213859"/>
    <lineage>
        <taxon>Eukaryota</taxon>
        <taxon>Fungi</taxon>
        <taxon>Dikarya</taxon>
        <taxon>Ascomycota</taxon>
        <taxon>Pezizomycotina</taxon>
        <taxon>Sordariomycetes</taxon>
        <taxon>Hypocreomycetidae</taxon>
        <taxon>Glomerellales</taxon>
        <taxon>Glomerellaceae</taxon>
        <taxon>Colletotrichum</taxon>
        <taxon>Colletotrichum gloeosporioides species complex</taxon>
    </lineage>
</organism>
<evidence type="ECO:0000313" key="1">
    <source>
        <dbReference type="EMBL" id="KAF4489140.1"/>
    </source>
</evidence>
<evidence type="ECO:0000313" key="2">
    <source>
        <dbReference type="Proteomes" id="UP000011096"/>
    </source>
</evidence>
<dbReference type="OrthoDB" id="47059at2759"/>
<dbReference type="GeneID" id="43604977"/>
<dbReference type="InParanoid" id="A0A7J6JGD6"/>